<evidence type="ECO:0000313" key="3">
    <source>
        <dbReference type="Proteomes" id="UP001589610"/>
    </source>
</evidence>
<accession>A0ABV5TST6</accession>
<comment type="caution">
    <text evidence="2">The sequence shown here is derived from an EMBL/GenBank/DDBJ whole genome shotgun (WGS) entry which is preliminary data.</text>
</comment>
<evidence type="ECO:0000256" key="1">
    <source>
        <dbReference type="SAM" id="MobiDB-lite"/>
    </source>
</evidence>
<sequence>MRRQAVDRANPRGTVLRGAELRGTGFRGEGRGRADFRGTDLRGTDRERATFRGAGLGRADLRRADRGLLLPRRLPEPPAPPARRHRSPGRPAAAGP</sequence>
<feature type="compositionally biased region" description="Basic and acidic residues" evidence="1">
    <location>
        <begin position="28"/>
        <end position="50"/>
    </location>
</feature>
<dbReference type="RefSeq" id="WP_386163843.1">
    <property type="nucleotide sequence ID" value="NZ_BAAAWW010000046.1"/>
</dbReference>
<dbReference type="Proteomes" id="UP001589610">
    <property type="component" value="Unassembled WGS sequence"/>
</dbReference>
<dbReference type="Gene3D" id="2.160.20.80">
    <property type="entry name" value="E3 ubiquitin-protein ligase SopA"/>
    <property type="match status" value="1"/>
</dbReference>
<organism evidence="2 3">
    <name type="scientific">Streptosporangium vulgare</name>
    <dbReference type="NCBI Taxonomy" id="46190"/>
    <lineage>
        <taxon>Bacteria</taxon>
        <taxon>Bacillati</taxon>
        <taxon>Actinomycetota</taxon>
        <taxon>Actinomycetes</taxon>
        <taxon>Streptosporangiales</taxon>
        <taxon>Streptosporangiaceae</taxon>
        <taxon>Streptosporangium</taxon>
    </lineage>
</organism>
<proteinExistence type="predicted"/>
<dbReference type="SUPFAM" id="SSF141571">
    <property type="entry name" value="Pentapeptide repeat-like"/>
    <property type="match status" value="1"/>
</dbReference>
<feature type="region of interest" description="Disordered" evidence="1">
    <location>
        <begin position="1"/>
        <end position="96"/>
    </location>
</feature>
<gene>
    <name evidence="2" type="ORF">ACFFRH_42685</name>
</gene>
<reference evidence="2 3" key="1">
    <citation type="submission" date="2024-09" db="EMBL/GenBank/DDBJ databases">
        <authorList>
            <person name="Sun Q."/>
            <person name="Mori K."/>
        </authorList>
    </citation>
    <scope>NUCLEOTIDE SEQUENCE [LARGE SCALE GENOMIC DNA]</scope>
    <source>
        <strain evidence="2 3">JCM 3028</strain>
    </source>
</reference>
<keyword evidence="3" id="KW-1185">Reference proteome</keyword>
<evidence type="ECO:0000313" key="2">
    <source>
        <dbReference type="EMBL" id="MFB9682221.1"/>
    </source>
</evidence>
<name>A0ABV5TST6_9ACTN</name>
<dbReference type="EMBL" id="JBHMBS010000051">
    <property type="protein sequence ID" value="MFB9682221.1"/>
    <property type="molecule type" value="Genomic_DNA"/>
</dbReference>
<dbReference type="InterPro" id="IPR001646">
    <property type="entry name" value="5peptide_repeat"/>
</dbReference>
<protein>
    <submittedName>
        <fullName evidence="2">Pentapeptide repeat-containing protein</fullName>
    </submittedName>
</protein>
<feature type="compositionally biased region" description="Basic and acidic residues" evidence="1">
    <location>
        <begin position="1"/>
        <end position="10"/>
    </location>
</feature>
<dbReference type="Pfam" id="PF00805">
    <property type="entry name" value="Pentapeptide"/>
    <property type="match status" value="1"/>
</dbReference>